<protein>
    <submittedName>
        <fullName evidence="1">Uncharacterized protein</fullName>
    </submittedName>
</protein>
<comment type="caution">
    <text evidence="1">The sequence shown here is derived from an EMBL/GenBank/DDBJ whole genome shotgun (WGS) entry which is preliminary data.</text>
</comment>
<dbReference type="Proteomes" id="UP001066276">
    <property type="component" value="Chromosome 1_2"/>
</dbReference>
<name>A0AAV7VXQ5_PLEWA</name>
<gene>
    <name evidence="1" type="ORF">NDU88_001898</name>
</gene>
<sequence length="74" mass="7953">MPEYTFEVWIACSRSGRLDAEGSRAAEAVSLTLKNLVQLHFLCPAACDAALRKAVGLTPKIACAACVYINIVLK</sequence>
<proteinExistence type="predicted"/>
<evidence type="ECO:0000313" key="1">
    <source>
        <dbReference type="EMBL" id="KAJ1206493.1"/>
    </source>
</evidence>
<keyword evidence="2" id="KW-1185">Reference proteome</keyword>
<organism evidence="1 2">
    <name type="scientific">Pleurodeles waltl</name>
    <name type="common">Iberian ribbed newt</name>
    <dbReference type="NCBI Taxonomy" id="8319"/>
    <lineage>
        <taxon>Eukaryota</taxon>
        <taxon>Metazoa</taxon>
        <taxon>Chordata</taxon>
        <taxon>Craniata</taxon>
        <taxon>Vertebrata</taxon>
        <taxon>Euteleostomi</taxon>
        <taxon>Amphibia</taxon>
        <taxon>Batrachia</taxon>
        <taxon>Caudata</taxon>
        <taxon>Salamandroidea</taxon>
        <taxon>Salamandridae</taxon>
        <taxon>Pleurodelinae</taxon>
        <taxon>Pleurodeles</taxon>
    </lineage>
</organism>
<dbReference type="AlphaFoldDB" id="A0AAV7VXQ5"/>
<dbReference type="EMBL" id="JANPWB010000002">
    <property type="protein sequence ID" value="KAJ1206493.1"/>
    <property type="molecule type" value="Genomic_DNA"/>
</dbReference>
<evidence type="ECO:0000313" key="2">
    <source>
        <dbReference type="Proteomes" id="UP001066276"/>
    </source>
</evidence>
<reference evidence="1" key="1">
    <citation type="journal article" date="2022" name="bioRxiv">
        <title>Sequencing and chromosome-scale assembly of the giantPleurodeles waltlgenome.</title>
        <authorList>
            <person name="Brown T."/>
            <person name="Elewa A."/>
            <person name="Iarovenko S."/>
            <person name="Subramanian E."/>
            <person name="Araus A.J."/>
            <person name="Petzold A."/>
            <person name="Susuki M."/>
            <person name="Suzuki K.-i.T."/>
            <person name="Hayashi T."/>
            <person name="Toyoda A."/>
            <person name="Oliveira C."/>
            <person name="Osipova E."/>
            <person name="Leigh N.D."/>
            <person name="Simon A."/>
            <person name="Yun M.H."/>
        </authorList>
    </citation>
    <scope>NUCLEOTIDE SEQUENCE</scope>
    <source>
        <strain evidence="1">20211129_DDA</strain>
        <tissue evidence="1">Liver</tissue>
    </source>
</reference>
<accession>A0AAV7VXQ5</accession>